<evidence type="ECO:0000256" key="14">
    <source>
        <dbReference type="RuleBase" id="RU000515"/>
    </source>
</evidence>
<comment type="subunit">
    <text evidence="14">Homooctamer.</text>
</comment>
<dbReference type="Pfam" id="PF00490">
    <property type="entry name" value="ALAD"/>
    <property type="match status" value="1"/>
</dbReference>
<evidence type="ECO:0000256" key="1">
    <source>
        <dbReference type="ARBA" id="ARBA00004694"/>
    </source>
</evidence>
<dbReference type="InterPro" id="IPR013785">
    <property type="entry name" value="Aldolase_TIM"/>
</dbReference>
<keyword evidence="6 13" id="KW-0460">Magnesium</keyword>
<name>A0A366MB29_9EURY</name>
<dbReference type="PANTHER" id="PTHR11458:SF0">
    <property type="entry name" value="DELTA-AMINOLEVULINIC ACID DEHYDRATASE"/>
    <property type="match status" value="1"/>
</dbReference>
<comment type="caution">
    <text evidence="16">The sequence shown here is derived from an EMBL/GenBank/DDBJ whole genome shotgun (WGS) entry which is preliminary data.</text>
</comment>
<comment type="catalytic activity">
    <reaction evidence="10 14">
        <text>2 5-aminolevulinate = porphobilinogen + 2 H2O + H(+)</text>
        <dbReference type="Rhea" id="RHEA:24064"/>
        <dbReference type="ChEBI" id="CHEBI:15377"/>
        <dbReference type="ChEBI" id="CHEBI:15378"/>
        <dbReference type="ChEBI" id="CHEBI:58126"/>
        <dbReference type="ChEBI" id="CHEBI:356416"/>
        <dbReference type="EC" id="4.2.1.24"/>
    </reaction>
</comment>
<evidence type="ECO:0000256" key="2">
    <source>
        <dbReference type="ARBA" id="ARBA00008055"/>
    </source>
</evidence>
<evidence type="ECO:0000256" key="15">
    <source>
        <dbReference type="RuleBase" id="RU004161"/>
    </source>
</evidence>
<protein>
    <recommendedName>
        <fullName evidence="4 14">Delta-aminolevulinic acid dehydratase</fullName>
        <ecNumber evidence="3 14">4.2.1.24</ecNumber>
    </recommendedName>
</protein>
<keyword evidence="9 14" id="KW-0627">Porphyrin biosynthesis</keyword>
<evidence type="ECO:0000256" key="6">
    <source>
        <dbReference type="ARBA" id="ARBA00022842"/>
    </source>
</evidence>
<proteinExistence type="inferred from homology"/>
<keyword evidence="8 14" id="KW-0456">Lyase</keyword>
<evidence type="ECO:0000256" key="4">
    <source>
        <dbReference type="ARBA" id="ARBA00020771"/>
    </source>
</evidence>
<comment type="pathway">
    <text evidence="1">Porphyrin-containing compound metabolism; protoporphyrin-IX biosynthesis; coproporphyrinogen-III from 5-aminolevulinate: step 1/4.</text>
</comment>
<feature type="active site" description="Schiff-base intermediate with substrate" evidence="11">
    <location>
        <position position="225"/>
    </location>
</feature>
<dbReference type="SMART" id="SM01004">
    <property type="entry name" value="ALAD"/>
    <property type="match status" value="1"/>
</dbReference>
<keyword evidence="5 12" id="KW-0862">Zinc</keyword>
<feature type="binding site" evidence="12">
    <location>
        <position position="125"/>
    </location>
    <ligand>
        <name>Zn(2+)</name>
        <dbReference type="ChEBI" id="CHEBI:29105"/>
        <note>catalytic</note>
    </ligand>
</feature>
<evidence type="ECO:0000256" key="13">
    <source>
        <dbReference type="PIRSR" id="PIRSR001415-5"/>
    </source>
</evidence>
<dbReference type="GO" id="GO:0006782">
    <property type="term" value="P:protoporphyrinogen IX biosynthetic process"/>
    <property type="evidence" value="ECO:0007669"/>
    <property type="project" value="UniProtKB-UniPathway"/>
</dbReference>
<dbReference type="AlphaFoldDB" id="A0A366MB29"/>
<organism evidence="16 17">
    <name type="scientific">Candidatus Methanobinarius endosymbioticus</name>
    <dbReference type="NCBI Taxonomy" id="2006182"/>
    <lineage>
        <taxon>Archaea</taxon>
        <taxon>Methanobacteriati</taxon>
        <taxon>Methanobacteriota</taxon>
        <taxon>Methanomada group</taxon>
        <taxon>Methanobacteria</taxon>
        <taxon>Methanobacteriales</taxon>
        <taxon>Methanobacteriaceae</taxon>
        <taxon>Candidatus Methanobinarius</taxon>
    </lineage>
</organism>
<dbReference type="InterPro" id="IPR030656">
    <property type="entry name" value="ALAD_AS"/>
</dbReference>
<dbReference type="EC" id="4.2.1.24" evidence="3 14"/>
<evidence type="ECO:0000256" key="11">
    <source>
        <dbReference type="PIRSR" id="PIRSR001415-1"/>
    </source>
</evidence>
<dbReference type="Gene3D" id="3.20.20.70">
    <property type="entry name" value="Aldolase class I"/>
    <property type="match status" value="1"/>
</dbReference>
<dbReference type="EMBL" id="NIZT01000047">
    <property type="protein sequence ID" value="RBQ22749.1"/>
    <property type="molecule type" value="Genomic_DNA"/>
</dbReference>
<sequence>MNFPITRMRRLRKSSNIRDIFRETQLKKEDLIYPIFVKEELKNGEKEEIETMTGEYRYSIDDAVEYGKKLEKKGLKAIIIFGIPLEDTKDEIGSPAFSEDGVVQKTIKKFKEETDLIVISDVCLCQYTSHGHCGILKEDIDLEGNLENNINKNNNKNINKNNNDFIEILNDETLDYLAKVALSHSEAGVDIVAPSDMMDGRILAIREILDRNGYENTLIMSYSAKYASSFYAPFREAVCSFPSCGDRKTYQMDPANARESIREAELDMVEGADVLMVKPALAYLDIIKSLKDEFSLPITAYNVSGEYSMIKSGIESGYLGEEAILESLISIKRAGADLILTHFAKDVLDKI</sequence>
<keyword evidence="7" id="KW-0350">Heme biosynthesis</keyword>
<reference evidence="16 17" key="1">
    <citation type="submission" date="2018-06" db="EMBL/GenBank/DDBJ databases">
        <title>Genomic insight into two independent archaeal endosymbiosis events.</title>
        <authorList>
            <person name="Lind A.E."/>
            <person name="Lewis W.H."/>
            <person name="Spang A."/>
            <person name="Guy L."/>
            <person name="Embley M.T."/>
            <person name="Ettema T.J.G."/>
        </authorList>
    </citation>
    <scope>NUCLEOTIDE SEQUENCE [LARGE SCALE GENOMIC DNA]</scope>
    <source>
        <strain evidence="16">NOE</strain>
    </source>
</reference>
<evidence type="ECO:0000256" key="12">
    <source>
        <dbReference type="PIRSR" id="PIRSR001415-3"/>
    </source>
</evidence>
<dbReference type="NCBIfam" id="NF006762">
    <property type="entry name" value="PRK09283.1"/>
    <property type="match status" value="1"/>
</dbReference>
<dbReference type="GO" id="GO:0004655">
    <property type="term" value="F:porphobilinogen synthase activity"/>
    <property type="evidence" value="ECO:0007669"/>
    <property type="project" value="UniProtKB-EC"/>
</dbReference>
<accession>A0A366MB29</accession>
<evidence type="ECO:0000256" key="10">
    <source>
        <dbReference type="ARBA" id="ARBA00047651"/>
    </source>
</evidence>
<dbReference type="GO" id="GO:0008270">
    <property type="term" value="F:zinc ion binding"/>
    <property type="evidence" value="ECO:0007669"/>
    <property type="project" value="TreeGrafter"/>
</dbReference>
<dbReference type="GO" id="GO:0005829">
    <property type="term" value="C:cytosol"/>
    <property type="evidence" value="ECO:0007669"/>
    <property type="project" value="TreeGrafter"/>
</dbReference>
<feature type="binding site" evidence="12">
    <location>
        <position position="123"/>
    </location>
    <ligand>
        <name>Zn(2+)</name>
        <dbReference type="ChEBI" id="CHEBI:29105"/>
        <note>catalytic</note>
    </ligand>
</feature>
<feature type="binding site" evidence="12">
    <location>
        <position position="133"/>
    </location>
    <ligand>
        <name>Zn(2+)</name>
        <dbReference type="ChEBI" id="CHEBI:29105"/>
        <note>catalytic</note>
    </ligand>
</feature>
<gene>
    <name evidence="16" type="ORF">ALNOE001_15900</name>
</gene>
<dbReference type="PANTHER" id="PTHR11458">
    <property type="entry name" value="DELTA-AMINOLEVULINIC ACID DEHYDRATASE"/>
    <property type="match status" value="1"/>
</dbReference>
<dbReference type="FunFam" id="3.20.20.70:FF:000019">
    <property type="entry name" value="Delta-aminolevulinic acid dehydratase"/>
    <property type="match status" value="1"/>
</dbReference>
<dbReference type="UniPathway" id="UPA00251">
    <property type="reaction ID" value="UER00318"/>
</dbReference>
<dbReference type="InterPro" id="IPR001731">
    <property type="entry name" value="ALAD"/>
</dbReference>
<feature type="active site" description="Schiff-base intermediate with substrate" evidence="11">
    <location>
        <position position="278"/>
    </location>
</feature>
<evidence type="ECO:0000256" key="5">
    <source>
        <dbReference type="ARBA" id="ARBA00022833"/>
    </source>
</evidence>
<evidence type="ECO:0000256" key="3">
    <source>
        <dbReference type="ARBA" id="ARBA00012053"/>
    </source>
</evidence>
<dbReference type="SUPFAM" id="SSF51569">
    <property type="entry name" value="Aldolase"/>
    <property type="match status" value="1"/>
</dbReference>
<dbReference type="PROSITE" id="PS00169">
    <property type="entry name" value="D_ALA_DEHYDRATASE"/>
    <property type="match status" value="1"/>
</dbReference>
<evidence type="ECO:0000256" key="7">
    <source>
        <dbReference type="ARBA" id="ARBA00023133"/>
    </source>
</evidence>
<evidence type="ECO:0000313" key="16">
    <source>
        <dbReference type="EMBL" id="RBQ22749.1"/>
    </source>
</evidence>
<dbReference type="Proteomes" id="UP000253099">
    <property type="component" value="Unassembled WGS sequence"/>
</dbReference>
<keyword evidence="17" id="KW-1185">Reference proteome</keyword>
<dbReference type="PIRSF" id="PIRSF001415">
    <property type="entry name" value="Porphbilin_synth"/>
    <property type="match status" value="1"/>
</dbReference>
<comment type="similarity">
    <text evidence="2 15">Belongs to the ALAD family.</text>
</comment>
<evidence type="ECO:0000256" key="9">
    <source>
        <dbReference type="ARBA" id="ARBA00023244"/>
    </source>
</evidence>
<dbReference type="PRINTS" id="PR00144">
    <property type="entry name" value="DALDHYDRTASE"/>
</dbReference>
<evidence type="ECO:0000313" key="17">
    <source>
        <dbReference type="Proteomes" id="UP000253099"/>
    </source>
</evidence>
<evidence type="ECO:0000256" key="8">
    <source>
        <dbReference type="ARBA" id="ARBA00023239"/>
    </source>
</evidence>
<feature type="binding site" evidence="13">
    <location>
        <position position="263"/>
    </location>
    <ligand>
        <name>Mg(2+)</name>
        <dbReference type="ChEBI" id="CHEBI:18420"/>
    </ligand>
</feature>
<keyword evidence="12" id="KW-0479">Metal-binding</keyword>
<dbReference type="CDD" id="cd00384">
    <property type="entry name" value="ALAD_PBGS"/>
    <property type="match status" value="1"/>
</dbReference>